<evidence type="ECO:0000313" key="3">
    <source>
        <dbReference type="Proteomes" id="UP000269001"/>
    </source>
</evidence>
<proteinExistence type="predicted"/>
<feature type="region of interest" description="Disordered" evidence="1">
    <location>
        <begin position="28"/>
        <end position="54"/>
    </location>
</feature>
<comment type="caution">
    <text evidence="2">The sequence shown here is derived from an EMBL/GenBank/DDBJ whole genome shotgun (WGS) entry which is preliminary data.</text>
</comment>
<dbReference type="Proteomes" id="UP000269001">
    <property type="component" value="Unassembled WGS sequence"/>
</dbReference>
<gene>
    <name evidence="2" type="ORF">D7V21_15505</name>
</gene>
<dbReference type="AlphaFoldDB" id="A0A3A8E9C2"/>
<name>A0A3A8E9C2_9GAMM</name>
<sequence length="189" mass="21566">MSIHNNKPLQIFALVLGSTLLLSACNKNDQSKTAPSTEQQTNEHQANVDQLKTPPIKEFPATEQDNHDIALLDEFDEKFTAMTDDMDNELAKMQQDGSLTPEFERNRKLDHIQSALTMLKDLDLKTAQGRYIQGLLYQYWENQGKLINEQTSSANAQNQKKAAINVQDLSDYLHAQEQLKHWKDQQKPA</sequence>
<organism evidence="2 3">
    <name type="scientific">Acinetobacter guerrae</name>
    <dbReference type="NCBI Taxonomy" id="1843371"/>
    <lineage>
        <taxon>Bacteria</taxon>
        <taxon>Pseudomonadati</taxon>
        <taxon>Pseudomonadota</taxon>
        <taxon>Gammaproteobacteria</taxon>
        <taxon>Moraxellales</taxon>
        <taxon>Moraxellaceae</taxon>
        <taxon>Acinetobacter</taxon>
    </lineage>
</organism>
<reference evidence="2 3" key="1">
    <citation type="submission" date="2018-09" db="EMBL/GenBank/DDBJ databases">
        <title>The draft genome of Acinetobacter spp. strains.</title>
        <authorList>
            <person name="Qin J."/>
            <person name="Feng Y."/>
            <person name="Zong Z."/>
        </authorList>
    </citation>
    <scope>NUCLEOTIDE SEQUENCE [LARGE SCALE GENOMIC DNA]</scope>
    <source>
        <strain evidence="2 3">WCHAc060096</strain>
    </source>
</reference>
<protein>
    <submittedName>
        <fullName evidence="2">Uncharacterized protein</fullName>
    </submittedName>
</protein>
<keyword evidence="3" id="KW-1185">Reference proteome</keyword>
<feature type="compositionally biased region" description="Polar residues" evidence="1">
    <location>
        <begin position="28"/>
        <end position="50"/>
    </location>
</feature>
<accession>A0A3A8E9C2</accession>
<evidence type="ECO:0000256" key="1">
    <source>
        <dbReference type="SAM" id="MobiDB-lite"/>
    </source>
</evidence>
<evidence type="ECO:0000313" key="2">
    <source>
        <dbReference type="EMBL" id="RKG30658.1"/>
    </source>
</evidence>
<dbReference type="EMBL" id="RAXU01000029">
    <property type="protein sequence ID" value="RKG30658.1"/>
    <property type="molecule type" value="Genomic_DNA"/>
</dbReference>
<dbReference type="RefSeq" id="WP_120371329.1">
    <property type="nucleotide sequence ID" value="NZ_RAXU01000029.1"/>
</dbReference>
<dbReference type="PROSITE" id="PS51257">
    <property type="entry name" value="PROKAR_LIPOPROTEIN"/>
    <property type="match status" value="1"/>
</dbReference>